<evidence type="ECO:0000256" key="4">
    <source>
        <dbReference type="ARBA" id="ARBA00011649"/>
    </source>
</evidence>
<comment type="subunit">
    <text evidence="4 21">The main subunits of complex b-c1 are: cytochrome b, cytochrome c1 and the Rieske protein.</text>
</comment>
<evidence type="ECO:0000256" key="20">
    <source>
        <dbReference type="RuleBase" id="RU004494"/>
    </source>
</evidence>
<dbReference type="InterPro" id="IPR014349">
    <property type="entry name" value="Rieske_Fe-S_prot"/>
</dbReference>
<dbReference type="EMBL" id="JBHRYR010000004">
    <property type="protein sequence ID" value="MFC3853777.1"/>
    <property type="molecule type" value="Genomic_DNA"/>
</dbReference>
<comment type="cofactor">
    <cofactor evidence="20">
        <name>[2Fe-2S] cluster</name>
        <dbReference type="ChEBI" id="CHEBI:190135"/>
    </cofactor>
    <text evidence="20">Binds 1 [2Fe-2S] cluster per subunit.</text>
</comment>
<dbReference type="InterPro" id="IPR017941">
    <property type="entry name" value="Rieske_2Fe-2S"/>
</dbReference>
<evidence type="ECO:0000313" key="24">
    <source>
        <dbReference type="EMBL" id="MFC3853777.1"/>
    </source>
</evidence>
<dbReference type="Pfam" id="PF10399">
    <property type="entry name" value="UCR_Fe-S_N"/>
    <property type="match status" value="1"/>
</dbReference>
<keyword evidence="11" id="KW-0479">Metal-binding</keyword>
<feature type="domain" description="Rieske" evidence="23">
    <location>
        <begin position="86"/>
        <end position="191"/>
    </location>
</feature>
<feature type="transmembrane region" description="Helical" evidence="20">
    <location>
        <begin position="12"/>
        <end position="34"/>
    </location>
</feature>
<proteinExistence type="inferred from homology"/>
<dbReference type="InterPro" id="IPR036922">
    <property type="entry name" value="Rieske_2Fe-2S_sf"/>
</dbReference>
<evidence type="ECO:0000256" key="9">
    <source>
        <dbReference type="ARBA" id="ARBA00022692"/>
    </source>
</evidence>
<keyword evidence="9 20" id="KW-0812">Transmembrane</keyword>
<keyword evidence="18" id="KW-1015">Disulfide bond</keyword>
<reference evidence="25" key="1">
    <citation type="journal article" date="2019" name="Int. J. Syst. Evol. Microbiol.">
        <title>The Global Catalogue of Microorganisms (GCM) 10K type strain sequencing project: providing services to taxonomists for standard genome sequencing and annotation.</title>
        <authorList>
            <consortium name="The Broad Institute Genomics Platform"/>
            <consortium name="The Broad Institute Genome Sequencing Center for Infectious Disease"/>
            <person name="Wu L."/>
            <person name="Ma J."/>
        </authorList>
    </citation>
    <scope>NUCLEOTIDE SEQUENCE [LARGE SCALE GENOMIC DNA]</scope>
    <source>
        <strain evidence="25">IBRC 10765</strain>
    </source>
</reference>
<evidence type="ECO:0000256" key="1">
    <source>
        <dbReference type="ARBA" id="ARBA00002444"/>
    </source>
</evidence>
<dbReference type="InterPro" id="IPR019470">
    <property type="entry name" value="Ubiq_cytC_Rdtase_Fe-S_su_TAT"/>
</dbReference>
<dbReference type="SUPFAM" id="SSF50022">
    <property type="entry name" value="ISP domain"/>
    <property type="match status" value="1"/>
</dbReference>
<dbReference type="Proteomes" id="UP001595617">
    <property type="component" value="Unassembled WGS sequence"/>
</dbReference>
<evidence type="ECO:0000256" key="8">
    <source>
        <dbReference type="ARBA" id="ARBA00022475"/>
    </source>
</evidence>
<evidence type="ECO:0000256" key="21">
    <source>
        <dbReference type="RuleBase" id="RU004497"/>
    </source>
</evidence>
<dbReference type="Gene3D" id="2.102.10.10">
    <property type="entry name" value="Rieske [2Fe-2S] iron-sulphur domain"/>
    <property type="match status" value="1"/>
</dbReference>
<keyword evidence="16" id="KW-0411">Iron-sulfur</keyword>
<dbReference type="InterPro" id="IPR005805">
    <property type="entry name" value="Rieske_Fe-S_prot_C"/>
</dbReference>
<dbReference type="CDD" id="cd03470">
    <property type="entry name" value="Rieske_cytochrome_bc1"/>
    <property type="match status" value="1"/>
</dbReference>
<comment type="subcellular location">
    <subcellularLocation>
        <location evidence="2">Cell membrane</location>
        <topology evidence="2">Single-pass membrane protein</topology>
    </subcellularLocation>
</comment>
<evidence type="ECO:0000256" key="12">
    <source>
        <dbReference type="ARBA" id="ARBA00022967"/>
    </source>
</evidence>
<feature type="region of interest" description="Disordered" evidence="22">
    <location>
        <begin position="90"/>
        <end position="109"/>
    </location>
</feature>
<evidence type="ECO:0000256" key="10">
    <source>
        <dbReference type="ARBA" id="ARBA00022714"/>
    </source>
</evidence>
<dbReference type="InterPro" id="IPR006311">
    <property type="entry name" value="TAT_signal"/>
</dbReference>
<gene>
    <name evidence="24" type="primary">petA</name>
    <name evidence="24" type="ORF">ACFOOG_13115</name>
</gene>
<keyword evidence="8" id="KW-1003">Cell membrane</keyword>
<dbReference type="Pfam" id="PF00355">
    <property type="entry name" value="Rieske"/>
    <property type="match status" value="1"/>
</dbReference>
<evidence type="ECO:0000256" key="18">
    <source>
        <dbReference type="ARBA" id="ARBA00023157"/>
    </source>
</evidence>
<dbReference type="PANTHER" id="PTHR10134">
    <property type="entry name" value="CYTOCHROME B-C1 COMPLEX SUBUNIT RIESKE, MITOCHONDRIAL"/>
    <property type="match status" value="1"/>
</dbReference>
<dbReference type="PROSITE" id="PS51318">
    <property type="entry name" value="TAT"/>
    <property type="match status" value="1"/>
</dbReference>
<evidence type="ECO:0000256" key="16">
    <source>
        <dbReference type="ARBA" id="ARBA00023014"/>
    </source>
</evidence>
<evidence type="ECO:0000256" key="6">
    <source>
        <dbReference type="ARBA" id="ARBA00019816"/>
    </source>
</evidence>
<dbReference type="PROSITE" id="PS51296">
    <property type="entry name" value="RIESKE"/>
    <property type="match status" value="1"/>
</dbReference>
<dbReference type="EC" id="7.1.1.8" evidence="5 20"/>
<keyword evidence="14 20" id="KW-1133">Transmembrane helix</keyword>
<organism evidence="24 25">
    <name type="scientific">Saccharospirillum mangrovi</name>
    <dbReference type="NCBI Taxonomy" id="2161747"/>
    <lineage>
        <taxon>Bacteria</taxon>
        <taxon>Pseudomonadati</taxon>
        <taxon>Pseudomonadota</taxon>
        <taxon>Gammaproteobacteria</taxon>
        <taxon>Oceanospirillales</taxon>
        <taxon>Saccharospirillaceae</taxon>
        <taxon>Saccharospirillum</taxon>
    </lineage>
</organism>
<evidence type="ECO:0000256" key="14">
    <source>
        <dbReference type="ARBA" id="ARBA00022989"/>
    </source>
</evidence>
<protein>
    <recommendedName>
        <fullName evidence="6 20">Ubiquinol-cytochrome c reductase iron-sulfur subunit</fullName>
        <ecNumber evidence="5 20">7.1.1.8</ecNumber>
    </recommendedName>
</protein>
<evidence type="ECO:0000256" key="17">
    <source>
        <dbReference type="ARBA" id="ARBA00023136"/>
    </source>
</evidence>
<evidence type="ECO:0000313" key="25">
    <source>
        <dbReference type="Proteomes" id="UP001595617"/>
    </source>
</evidence>
<evidence type="ECO:0000256" key="3">
    <source>
        <dbReference type="ARBA" id="ARBA00010651"/>
    </source>
</evidence>
<dbReference type="PRINTS" id="PR00162">
    <property type="entry name" value="RIESKE"/>
</dbReference>
<evidence type="ECO:0000256" key="13">
    <source>
        <dbReference type="ARBA" id="ARBA00022982"/>
    </source>
</evidence>
<dbReference type="InterPro" id="IPR006317">
    <property type="entry name" value="Ubiquinol_cyt_c_Rdtase_Fe-S-su"/>
</dbReference>
<comment type="caution">
    <text evidence="24">The sequence shown here is derived from an EMBL/GenBank/DDBJ whole genome shotgun (WGS) entry which is preliminary data.</text>
</comment>
<comment type="miscellaneous">
    <text evidence="20">The Rieske protein is a high potential 2Fe-2S protein.</text>
</comment>
<keyword evidence="12" id="KW-1278">Translocase</keyword>
<dbReference type="NCBIfam" id="TIGR01416">
    <property type="entry name" value="Rieske_proteo"/>
    <property type="match status" value="1"/>
</dbReference>
<keyword evidence="13 20" id="KW-0249">Electron transport</keyword>
<evidence type="ECO:0000256" key="2">
    <source>
        <dbReference type="ARBA" id="ARBA00004162"/>
    </source>
</evidence>
<accession>A0ABV8A335</accession>
<sequence length="198" mass="21209">MSQDGVNTGRRRFLMAATGVVGAAGGVGVAVPFLSSWQPSERAKAIGAPVSLDTSSIELGQMVTVEWRGKPIFIVRRTPEALDRMTQSEALSRLADPESTEPQQPEYASNRFRSRGEEFLVIEGVCTHLGCAPQYIPQVEPQAFDSNWQGGFFCPCHGSAFDLAGRVYRGVPAPSNLVVPPHFFEGAVLTIGEDGGAA</sequence>
<comment type="function">
    <text evidence="1">Component of the ubiquinol-cytochrome c reductase complex (complex III or cytochrome b-c1 complex), which is a respiratory chain that generates an electrochemical potential coupled to ATP synthesis.</text>
</comment>
<evidence type="ECO:0000256" key="11">
    <source>
        <dbReference type="ARBA" id="ARBA00022723"/>
    </source>
</evidence>
<evidence type="ECO:0000256" key="19">
    <source>
        <dbReference type="ARBA" id="ARBA00029351"/>
    </source>
</evidence>
<comment type="catalytic activity">
    <reaction evidence="19 20">
        <text>a quinol + 2 Fe(III)-[cytochrome c](out) = a quinone + 2 Fe(II)-[cytochrome c](out) + 2 H(+)(out)</text>
        <dbReference type="Rhea" id="RHEA:11484"/>
        <dbReference type="Rhea" id="RHEA-COMP:10350"/>
        <dbReference type="Rhea" id="RHEA-COMP:14399"/>
        <dbReference type="ChEBI" id="CHEBI:15378"/>
        <dbReference type="ChEBI" id="CHEBI:24646"/>
        <dbReference type="ChEBI" id="CHEBI:29033"/>
        <dbReference type="ChEBI" id="CHEBI:29034"/>
        <dbReference type="ChEBI" id="CHEBI:132124"/>
        <dbReference type="EC" id="7.1.1.8"/>
    </reaction>
</comment>
<name>A0ABV8A335_9GAMM</name>
<evidence type="ECO:0000256" key="22">
    <source>
        <dbReference type="SAM" id="MobiDB-lite"/>
    </source>
</evidence>
<evidence type="ECO:0000256" key="15">
    <source>
        <dbReference type="ARBA" id="ARBA00023004"/>
    </source>
</evidence>
<dbReference type="Gene3D" id="1.20.5.510">
    <property type="entry name" value="Single helix bin"/>
    <property type="match status" value="1"/>
</dbReference>
<keyword evidence="17 20" id="KW-0472">Membrane</keyword>
<evidence type="ECO:0000256" key="5">
    <source>
        <dbReference type="ARBA" id="ARBA00012951"/>
    </source>
</evidence>
<keyword evidence="10" id="KW-0001">2Fe-2S</keyword>
<evidence type="ECO:0000256" key="7">
    <source>
        <dbReference type="ARBA" id="ARBA00022448"/>
    </source>
</evidence>
<dbReference type="RefSeq" id="WP_380697319.1">
    <property type="nucleotide sequence ID" value="NZ_JBHRYR010000004.1"/>
</dbReference>
<evidence type="ECO:0000259" key="23">
    <source>
        <dbReference type="PROSITE" id="PS51296"/>
    </source>
</evidence>
<comment type="similarity">
    <text evidence="3">Belongs to the Rieske iron-sulfur protein family.</text>
</comment>
<keyword evidence="7 20" id="KW-0813">Transport</keyword>
<keyword evidence="25" id="KW-1185">Reference proteome</keyword>
<keyword evidence="15" id="KW-0408">Iron</keyword>